<name>A0A564Z7Z2_HYMDI</name>
<dbReference type="Proteomes" id="UP000321570">
    <property type="component" value="Unassembled WGS sequence"/>
</dbReference>
<protein>
    <submittedName>
        <fullName evidence="1">Uncharacterized protein</fullName>
    </submittedName>
</protein>
<evidence type="ECO:0000313" key="1">
    <source>
        <dbReference type="EMBL" id="VUZ55552.1"/>
    </source>
</evidence>
<gene>
    <name evidence="1" type="ORF">WMSIL1_LOCUS13361</name>
</gene>
<dbReference type="AlphaFoldDB" id="A0A564Z7Z2"/>
<sequence>MLLRHRVISGRTADLGLLDMACSSFAAFDHILVGNEPPKVKNLKAWKVCVLRGREIRRNSAEGDCKRQRCGIKSENQGHPRNSENSSPSLSALVAINVSTTTESDNNTLEIENNEDNE</sequence>
<accession>A0A564Z7Z2</accession>
<proteinExistence type="predicted"/>
<keyword evidence="2" id="KW-1185">Reference proteome</keyword>
<dbReference type="EMBL" id="CABIJS010000695">
    <property type="protein sequence ID" value="VUZ55552.1"/>
    <property type="molecule type" value="Genomic_DNA"/>
</dbReference>
<evidence type="ECO:0000313" key="2">
    <source>
        <dbReference type="Proteomes" id="UP000321570"/>
    </source>
</evidence>
<reference evidence="1 2" key="1">
    <citation type="submission" date="2019-07" db="EMBL/GenBank/DDBJ databases">
        <authorList>
            <person name="Jastrzebski P J."/>
            <person name="Paukszto L."/>
            <person name="Jastrzebski P J."/>
        </authorList>
    </citation>
    <scope>NUCLEOTIDE SEQUENCE [LARGE SCALE GENOMIC DNA]</scope>
    <source>
        <strain evidence="1 2">WMS-il1</strain>
    </source>
</reference>
<organism evidence="1 2">
    <name type="scientific">Hymenolepis diminuta</name>
    <name type="common">Rat tapeworm</name>
    <dbReference type="NCBI Taxonomy" id="6216"/>
    <lineage>
        <taxon>Eukaryota</taxon>
        <taxon>Metazoa</taxon>
        <taxon>Spiralia</taxon>
        <taxon>Lophotrochozoa</taxon>
        <taxon>Platyhelminthes</taxon>
        <taxon>Cestoda</taxon>
        <taxon>Eucestoda</taxon>
        <taxon>Cyclophyllidea</taxon>
        <taxon>Hymenolepididae</taxon>
        <taxon>Hymenolepis</taxon>
    </lineage>
</organism>